<dbReference type="PANTHER" id="PTHR43537:SF5">
    <property type="entry name" value="UXU OPERON TRANSCRIPTIONAL REGULATOR"/>
    <property type="match status" value="1"/>
</dbReference>
<dbReference type="RefSeq" id="WP_274373274.1">
    <property type="nucleotide sequence ID" value="NZ_CP072943.1"/>
</dbReference>
<dbReference type="Pfam" id="PF07729">
    <property type="entry name" value="FCD"/>
    <property type="match status" value="1"/>
</dbReference>
<reference evidence="6" key="1">
    <citation type="submission" date="2021-04" db="EMBL/GenBank/DDBJ databases">
        <title>A novel Synergistetes isolate from a pyrite-forming mixed culture.</title>
        <authorList>
            <person name="Bunk B."/>
            <person name="Sproer C."/>
            <person name="Spring S."/>
            <person name="Pester M."/>
        </authorList>
    </citation>
    <scope>NUCLEOTIDE SEQUENCE [LARGE SCALE GENOMIC DNA]</scope>
    <source>
        <strain evidence="6">J.5.4.2-T.3.5.2</strain>
    </source>
</reference>
<sequence>MNAKRKALAERILRLVREGQLVCDGKLPTERELVDILQESRQLVREAVIALEAWGFLEVRERQGIFVKAVDGADLTQGLDSLIAWPEDILPQAVEMRRIVEVPAAALAATRRSDEDVARLRACLDQLFRLSNAEGERDVEEGTHWNSLLHGTIVQAARNVLLLRVHEGLVGITERVIVPLRRRRIVEQPLLWSKRVFSQHQRIVEAIAGQNPEAAMAAMEEHLDGTSQGLREFDVTAFLRQIG</sequence>
<dbReference type="InterPro" id="IPR011711">
    <property type="entry name" value="GntR_C"/>
</dbReference>
<evidence type="ECO:0000256" key="2">
    <source>
        <dbReference type="ARBA" id="ARBA00023125"/>
    </source>
</evidence>
<dbReference type="InterPro" id="IPR036390">
    <property type="entry name" value="WH_DNA-bd_sf"/>
</dbReference>
<accession>A0A9Q7EYJ3</accession>
<evidence type="ECO:0000259" key="4">
    <source>
        <dbReference type="PROSITE" id="PS50949"/>
    </source>
</evidence>
<dbReference type="SMART" id="SM00345">
    <property type="entry name" value="HTH_GNTR"/>
    <property type="match status" value="1"/>
</dbReference>
<gene>
    <name evidence="5" type="ORF">KAR29_12245</name>
</gene>
<dbReference type="KEGG" id="aram:KAR29_12245"/>
<evidence type="ECO:0000313" key="5">
    <source>
        <dbReference type="EMBL" id="QTX32066.1"/>
    </source>
</evidence>
<dbReference type="SMART" id="SM00895">
    <property type="entry name" value="FCD"/>
    <property type="match status" value="1"/>
</dbReference>
<keyword evidence="1" id="KW-0805">Transcription regulation</keyword>
<evidence type="ECO:0000256" key="3">
    <source>
        <dbReference type="ARBA" id="ARBA00023163"/>
    </source>
</evidence>
<dbReference type="EMBL" id="CP072943">
    <property type="protein sequence ID" value="QTX32066.1"/>
    <property type="molecule type" value="Genomic_DNA"/>
</dbReference>
<dbReference type="InterPro" id="IPR008920">
    <property type="entry name" value="TF_FadR/GntR_C"/>
</dbReference>
<keyword evidence="3" id="KW-0804">Transcription</keyword>
<name>A0A9Q7EYJ3_9BACT</name>
<dbReference type="GO" id="GO:0003700">
    <property type="term" value="F:DNA-binding transcription factor activity"/>
    <property type="evidence" value="ECO:0007669"/>
    <property type="project" value="InterPro"/>
</dbReference>
<dbReference type="InterPro" id="IPR036388">
    <property type="entry name" value="WH-like_DNA-bd_sf"/>
</dbReference>
<keyword evidence="2" id="KW-0238">DNA-binding</keyword>
<dbReference type="SUPFAM" id="SSF48008">
    <property type="entry name" value="GntR ligand-binding domain-like"/>
    <property type="match status" value="1"/>
</dbReference>
<feature type="domain" description="HTH gntR-type" evidence="4">
    <location>
        <begin position="2"/>
        <end position="70"/>
    </location>
</feature>
<organism evidence="5 6">
    <name type="scientific">Aminithiophilus ramosus</name>
    <dbReference type="NCBI Taxonomy" id="3029084"/>
    <lineage>
        <taxon>Bacteria</taxon>
        <taxon>Thermotogati</taxon>
        <taxon>Synergistota</taxon>
        <taxon>Synergistia</taxon>
        <taxon>Synergistales</taxon>
        <taxon>Aminithiophilaceae</taxon>
        <taxon>Aminithiophilus</taxon>
    </lineage>
</organism>
<dbReference type="GO" id="GO:0003677">
    <property type="term" value="F:DNA binding"/>
    <property type="evidence" value="ECO:0007669"/>
    <property type="project" value="UniProtKB-KW"/>
</dbReference>
<dbReference type="SUPFAM" id="SSF46785">
    <property type="entry name" value="Winged helix' DNA-binding domain"/>
    <property type="match status" value="1"/>
</dbReference>
<keyword evidence="6" id="KW-1185">Reference proteome</keyword>
<protein>
    <submittedName>
        <fullName evidence="5">FadR family transcriptional regulator</fullName>
    </submittedName>
</protein>
<proteinExistence type="predicted"/>
<dbReference type="Proteomes" id="UP000671879">
    <property type="component" value="Chromosome"/>
</dbReference>
<dbReference type="PANTHER" id="PTHR43537">
    <property type="entry name" value="TRANSCRIPTIONAL REGULATOR, GNTR FAMILY"/>
    <property type="match status" value="1"/>
</dbReference>
<dbReference type="Gene3D" id="1.20.120.530">
    <property type="entry name" value="GntR ligand-binding domain-like"/>
    <property type="match status" value="1"/>
</dbReference>
<dbReference type="Pfam" id="PF00392">
    <property type="entry name" value="GntR"/>
    <property type="match status" value="1"/>
</dbReference>
<dbReference type="AlphaFoldDB" id="A0A9Q7EYJ3"/>
<dbReference type="Gene3D" id="1.10.10.10">
    <property type="entry name" value="Winged helix-like DNA-binding domain superfamily/Winged helix DNA-binding domain"/>
    <property type="match status" value="1"/>
</dbReference>
<dbReference type="PRINTS" id="PR00035">
    <property type="entry name" value="HTHGNTR"/>
</dbReference>
<dbReference type="PROSITE" id="PS50949">
    <property type="entry name" value="HTH_GNTR"/>
    <property type="match status" value="1"/>
</dbReference>
<evidence type="ECO:0000313" key="6">
    <source>
        <dbReference type="Proteomes" id="UP000671879"/>
    </source>
</evidence>
<evidence type="ECO:0000256" key="1">
    <source>
        <dbReference type="ARBA" id="ARBA00023015"/>
    </source>
</evidence>
<dbReference type="InterPro" id="IPR000524">
    <property type="entry name" value="Tscrpt_reg_HTH_GntR"/>
</dbReference>